<organism evidence="1 2">
    <name type="scientific">Lindgomyces ingoldianus</name>
    <dbReference type="NCBI Taxonomy" id="673940"/>
    <lineage>
        <taxon>Eukaryota</taxon>
        <taxon>Fungi</taxon>
        <taxon>Dikarya</taxon>
        <taxon>Ascomycota</taxon>
        <taxon>Pezizomycotina</taxon>
        <taxon>Dothideomycetes</taxon>
        <taxon>Pleosporomycetidae</taxon>
        <taxon>Pleosporales</taxon>
        <taxon>Lindgomycetaceae</taxon>
        <taxon>Lindgomyces</taxon>
    </lineage>
</organism>
<protein>
    <submittedName>
        <fullName evidence="1">Uncharacterized protein</fullName>
    </submittedName>
</protein>
<evidence type="ECO:0000313" key="1">
    <source>
        <dbReference type="EMBL" id="KAF2471889.1"/>
    </source>
</evidence>
<sequence>MASERLNKRLKMLNGAPLTTNLDWHEIALTTELVPAVAGFLNKTVTAAKRNESSSDVKWRHITSSPTRLRSGWSQPYLPQGGICFTEPSFSFSAPNPGQSLEGDAENSTFLETTNSFNSTYTEVDAFLRHSLVFHDTLLSSQLTDPLAVDQPISSSSFLTSSFGTTATGTSSPSRQESSNITLSIPHALTITSLSSLPSPEYLRSIHPQTPTPNLLSVLTSMAPPRDILVRRGNYPMKLQEITVADETDSEFTISFWLRPCKAAGGSEEDPQRDLRDLLGSLKVGDILLLRNIALNIFRNNVYGQSLNPTISRARTMIEVLKKADGRPLAPDLPPTLKEKFEKVKKWASTHVVPDYSNERKRKRLEITSKSSVREDESLPPDTMEA</sequence>
<evidence type="ECO:0000313" key="2">
    <source>
        <dbReference type="Proteomes" id="UP000799755"/>
    </source>
</evidence>
<comment type="caution">
    <text evidence="1">The sequence shown here is derived from an EMBL/GenBank/DDBJ whole genome shotgun (WGS) entry which is preliminary data.</text>
</comment>
<dbReference type="Proteomes" id="UP000799755">
    <property type="component" value="Unassembled WGS sequence"/>
</dbReference>
<reference evidence="1" key="1">
    <citation type="journal article" date="2020" name="Stud. Mycol.">
        <title>101 Dothideomycetes genomes: a test case for predicting lifestyles and emergence of pathogens.</title>
        <authorList>
            <person name="Haridas S."/>
            <person name="Albert R."/>
            <person name="Binder M."/>
            <person name="Bloem J."/>
            <person name="Labutti K."/>
            <person name="Salamov A."/>
            <person name="Andreopoulos B."/>
            <person name="Baker S."/>
            <person name="Barry K."/>
            <person name="Bills G."/>
            <person name="Bluhm B."/>
            <person name="Cannon C."/>
            <person name="Castanera R."/>
            <person name="Culley D."/>
            <person name="Daum C."/>
            <person name="Ezra D."/>
            <person name="Gonzalez J."/>
            <person name="Henrissat B."/>
            <person name="Kuo A."/>
            <person name="Liang C."/>
            <person name="Lipzen A."/>
            <person name="Lutzoni F."/>
            <person name="Magnuson J."/>
            <person name="Mondo S."/>
            <person name="Nolan M."/>
            <person name="Ohm R."/>
            <person name="Pangilinan J."/>
            <person name="Park H.-J."/>
            <person name="Ramirez L."/>
            <person name="Alfaro M."/>
            <person name="Sun H."/>
            <person name="Tritt A."/>
            <person name="Yoshinaga Y."/>
            <person name="Zwiers L.-H."/>
            <person name="Turgeon B."/>
            <person name="Goodwin S."/>
            <person name="Spatafora J."/>
            <person name="Crous P."/>
            <person name="Grigoriev I."/>
        </authorList>
    </citation>
    <scope>NUCLEOTIDE SEQUENCE</scope>
    <source>
        <strain evidence="1">ATCC 200398</strain>
    </source>
</reference>
<gene>
    <name evidence="1" type="ORF">BDR25DRAFT_260490</name>
</gene>
<proteinExistence type="predicted"/>
<accession>A0ACB6QXW6</accession>
<name>A0ACB6QXW6_9PLEO</name>
<dbReference type="EMBL" id="MU003504">
    <property type="protein sequence ID" value="KAF2471889.1"/>
    <property type="molecule type" value="Genomic_DNA"/>
</dbReference>
<keyword evidence="2" id="KW-1185">Reference proteome</keyword>